<accession>A0A382K6B8</accession>
<protein>
    <recommendedName>
        <fullName evidence="2">Yeast cell wall synthesis Kre9/Knh1-like N-terminal domain-containing protein</fullName>
    </recommendedName>
</protein>
<feature type="domain" description="Yeast cell wall synthesis Kre9/Knh1-like N-terminal" evidence="2">
    <location>
        <begin position="233"/>
        <end position="323"/>
    </location>
</feature>
<dbReference type="PANTHER" id="PTHR40633:SF1">
    <property type="entry name" value="GPI ANCHORED SERINE-THREONINE RICH PROTEIN (AFU_ORTHOLOGUE AFUA_1G03630)"/>
    <property type="match status" value="1"/>
</dbReference>
<evidence type="ECO:0000313" key="3">
    <source>
        <dbReference type="EMBL" id="SVC20454.1"/>
    </source>
</evidence>
<dbReference type="PANTHER" id="PTHR40633">
    <property type="entry name" value="MATRIX PROTEIN, PUTATIVE (AFU_ORTHOLOGUE AFUA_8G05410)-RELATED"/>
    <property type="match status" value="1"/>
</dbReference>
<dbReference type="InterPro" id="IPR052982">
    <property type="entry name" value="SRP1/TIP1-like"/>
</dbReference>
<organism evidence="3">
    <name type="scientific">marine metagenome</name>
    <dbReference type="NCBI Taxonomy" id="408172"/>
    <lineage>
        <taxon>unclassified sequences</taxon>
        <taxon>metagenomes</taxon>
        <taxon>ecological metagenomes</taxon>
    </lineage>
</organism>
<sequence>MKRLFLIPLVSLLGFAFVIPISPSWSAGTLQVTSPNGGEKWETGKKYAIKWVKGNAGATVKIQLLESGNYYKWVVKETKNDGKYVWKIPTTIATGSAYKIKIVSTKNKRVFDKSNENFTITEIVGDGGSISVTKPNGGEKWIATRKYAIKWDKVSAGTHVKIQLLKSGKHSLWVSQKTKNDGKYKWSVPTSVATGSAYKIRVISTSNATVKDLSNSSFTVTNGYCDETLRITKPRGGEIWRVGKQYEIMWCSNSGKSVRIQLITSTSSNPYYFNLVRTINEFTDNDGSYTWKVPNSTPKGSRYFIRIKFWGVTGTDDSERFTIYP</sequence>
<proteinExistence type="predicted"/>
<name>A0A382K6B8_9ZZZZ</name>
<dbReference type="Pfam" id="PF10342">
    <property type="entry name" value="Kre9_KNH"/>
    <property type="match status" value="3"/>
</dbReference>
<feature type="domain" description="Yeast cell wall synthesis Kre9/Knh1-like N-terminal" evidence="2">
    <location>
        <begin position="134"/>
        <end position="212"/>
    </location>
</feature>
<dbReference type="AlphaFoldDB" id="A0A382K6B8"/>
<evidence type="ECO:0000259" key="2">
    <source>
        <dbReference type="Pfam" id="PF10342"/>
    </source>
</evidence>
<dbReference type="EMBL" id="UINC01078923">
    <property type="protein sequence ID" value="SVC20454.1"/>
    <property type="molecule type" value="Genomic_DNA"/>
</dbReference>
<gene>
    <name evidence="3" type="ORF">METZ01_LOCUS273308</name>
</gene>
<evidence type="ECO:0000256" key="1">
    <source>
        <dbReference type="ARBA" id="ARBA00022729"/>
    </source>
</evidence>
<dbReference type="InterPro" id="IPR018466">
    <property type="entry name" value="Kre9/Knh1-like_N"/>
</dbReference>
<reference evidence="3" key="1">
    <citation type="submission" date="2018-05" db="EMBL/GenBank/DDBJ databases">
        <authorList>
            <person name="Lanie J.A."/>
            <person name="Ng W.-L."/>
            <person name="Kazmierczak K.M."/>
            <person name="Andrzejewski T.M."/>
            <person name="Davidsen T.M."/>
            <person name="Wayne K.J."/>
            <person name="Tettelin H."/>
            <person name="Glass J.I."/>
            <person name="Rusch D."/>
            <person name="Podicherti R."/>
            <person name="Tsui H.-C.T."/>
            <person name="Winkler M.E."/>
        </authorList>
    </citation>
    <scope>NUCLEOTIDE SEQUENCE</scope>
</reference>
<feature type="domain" description="Yeast cell wall synthesis Kre9/Knh1-like N-terminal" evidence="2">
    <location>
        <begin position="34"/>
        <end position="114"/>
    </location>
</feature>
<keyword evidence="1" id="KW-0732">Signal</keyword>